<reference evidence="2 3" key="1">
    <citation type="submission" date="2024-01" db="EMBL/GenBank/DDBJ databases">
        <authorList>
            <person name="Waweru B."/>
        </authorList>
    </citation>
    <scope>NUCLEOTIDE SEQUENCE [LARGE SCALE GENOMIC DNA]</scope>
</reference>
<comment type="caution">
    <text evidence="2">The sequence shown here is derived from an EMBL/GenBank/DDBJ whole genome shotgun (WGS) entry which is preliminary data.</text>
</comment>
<name>A0AAV1R1V4_9ROSI</name>
<dbReference type="PANTHER" id="PTHR34145">
    <property type="entry name" value="OS02G0105600 PROTEIN"/>
    <property type="match status" value="1"/>
</dbReference>
<sequence>MAVYNHDVELDEFFSINLHSLLKLSLTKVWINDHAVRKLVASCPLIDDISLDRCSGFKNIDAVGGLLQLKKIQICLYLDLVDGVEIESCPESSHFLFSLRSEQHILKVDTCQSLKSLHPSSSFVTDLLFQHFASKFPVLESLTISECRKSKQMKISRWSLESWEISSCINIVDIEIDTPNLFTCNYHGFAVLHHVNGNLNLTCFTPSTFFGS</sequence>
<protein>
    <recommendedName>
        <fullName evidence="1">At1g61320/AtMIF1 LRR domain-containing protein</fullName>
    </recommendedName>
</protein>
<evidence type="ECO:0000259" key="1">
    <source>
        <dbReference type="Pfam" id="PF23622"/>
    </source>
</evidence>
<dbReference type="Proteomes" id="UP001314170">
    <property type="component" value="Unassembled WGS sequence"/>
</dbReference>
<keyword evidence="3" id="KW-1185">Reference proteome</keyword>
<dbReference type="SUPFAM" id="SSF52047">
    <property type="entry name" value="RNI-like"/>
    <property type="match status" value="1"/>
</dbReference>
<dbReference type="InterPro" id="IPR053772">
    <property type="entry name" value="At1g61320/At1g61330-like"/>
</dbReference>
<dbReference type="Pfam" id="PF23622">
    <property type="entry name" value="LRR_At1g61320_AtMIF1"/>
    <property type="match status" value="1"/>
</dbReference>
<evidence type="ECO:0000313" key="2">
    <source>
        <dbReference type="EMBL" id="CAK7327721.1"/>
    </source>
</evidence>
<gene>
    <name evidence="2" type="ORF">DCAF_LOCUS5437</name>
</gene>
<dbReference type="Gene3D" id="3.80.10.10">
    <property type="entry name" value="Ribonuclease Inhibitor"/>
    <property type="match status" value="1"/>
</dbReference>
<proteinExistence type="predicted"/>
<dbReference type="EMBL" id="CAWUPB010000858">
    <property type="protein sequence ID" value="CAK7327721.1"/>
    <property type="molecule type" value="Genomic_DNA"/>
</dbReference>
<accession>A0AAV1R1V4</accession>
<organism evidence="2 3">
    <name type="scientific">Dovyalis caffra</name>
    <dbReference type="NCBI Taxonomy" id="77055"/>
    <lineage>
        <taxon>Eukaryota</taxon>
        <taxon>Viridiplantae</taxon>
        <taxon>Streptophyta</taxon>
        <taxon>Embryophyta</taxon>
        <taxon>Tracheophyta</taxon>
        <taxon>Spermatophyta</taxon>
        <taxon>Magnoliopsida</taxon>
        <taxon>eudicotyledons</taxon>
        <taxon>Gunneridae</taxon>
        <taxon>Pentapetalae</taxon>
        <taxon>rosids</taxon>
        <taxon>fabids</taxon>
        <taxon>Malpighiales</taxon>
        <taxon>Salicaceae</taxon>
        <taxon>Flacourtieae</taxon>
        <taxon>Dovyalis</taxon>
    </lineage>
</organism>
<dbReference type="PANTHER" id="PTHR34145:SF51">
    <property type="entry name" value="FBD DOMAIN-CONTAINING PROTEIN"/>
    <property type="match status" value="1"/>
</dbReference>
<dbReference type="InterPro" id="IPR032675">
    <property type="entry name" value="LRR_dom_sf"/>
</dbReference>
<feature type="domain" description="At1g61320/AtMIF1 LRR" evidence="1">
    <location>
        <begin position="106"/>
        <end position="190"/>
    </location>
</feature>
<dbReference type="AlphaFoldDB" id="A0AAV1R1V4"/>
<evidence type="ECO:0000313" key="3">
    <source>
        <dbReference type="Proteomes" id="UP001314170"/>
    </source>
</evidence>
<dbReference type="InterPro" id="IPR055357">
    <property type="entry name" value="LRR_At1g61320_AtMIF1"/>
</dbReference>